<dbReference type="InterPro" id="IPR011049">
    <property type="entry name" value="Serralysin-like_metalloprot_C"/>
</dbReference>
<feature type="region of interest" description="Disordered" evidence="2">
    <location>
        <begin position="121"/>
        <end position="158"/>
    </location>
</feature>
<dbReference type="RefSeq" id="WP_309657338.1">
    <property type="nucleotide sequence ID" value="NZ_JARWAN010000049.1"/>
</dbReference>
<dbReference type="EMBL" id="JARWAN010000049">
    <property type="protein sequence ID" value="MDR5900463.1"/>
    <property type="molecule type" value="Genomic_DNA"/>
</dbReference>
<dbReference type="PRINTS" id="PR00313">
    <property type="entry name" value="CABNDNGRPT"/>
</dbReference>
<protein>
    <recommendedName>
        <fullName evidence="5">Calcium-binding protein</fullName>
    </recommendedName>
</protein>
<comment type="caution">
    <text evidence="3">The sequence shown here is derived from an EMBL/GenBank/DDBJ whole genome shotgun (WGS) entry which is preliminary data.</text>
</comment>
<keyword evidence="4" id="KW-1185">Reference proteome</keyword>
<feature type="compositionally biased region" description="Polar residues" evidence="2">
    <location>
        <begin position="143"/>
        <end position="152"/>
    </location>
</feature>
<proteinExistence type="predicted"/>
<dbReference type="SUPFAM" id="SSF51120">
    <property type="entry name" value="beta-Roll"/>
    <property type="match status" value="1"/>
</dbReference>
<name>A0ABU1HAD5_9GAMM</name>
<dbReference type="Pfam" id="PF00353">
    <property type="entry name" value="HemolysinCabind"/>
    <property type="match status" value="3"/>
</dbReference>
<organism evidence="3 4">
    <name type="scientific">Vreelandella vilamensis</name>
    <dbReference type="NCBI Taxonomy" id="531309"/>
    <lineage>
        <taxon>Bacteria</taxon>
        <taxon>Pseudomonadati</taxon>
        <taxon>Pseudomonadota</taxon>
        <taxon>Gammaproteobacteria</taxon>
        <taxon>Oceanospirillales</taxon>
        <taxon>Halomonadaceae</taxon>
        <taxon>Vreelandella</taxon>
    </lineage>
</organism>
<keyword evidence="1" id="KW-0106">Calcium</keyword>
<gene>
    <name evidence="3" type="ORF">QC823_15980</name>
</gene>
<feature type="compositionally biased region" description="Gly residues" evidence="2">
    <location>
        <begin position="126"/>
        <end position="140"/>
    </location>
</feature>
<evidence type="ECO:0008006" key="5">
    <source>
        <dbReference type="Google" id="ProtNLM"/>
    </source>
</evidence>
<sequence length="852" mass="83388">LDTTPDTLPIPAGLEVEVLGNTSGKTINLENGASVVGLDAGTADVNLAGIASTDVTVVRNGTTLEIRNADGDVLVSVAAGTDATTELSFSDGSATMAVSGSDLTFGGQTLADGDEVAGADVTVTGEGSGDTGGGDTGGADEGQTFSLTQGADNPTGAAGDDTFNAFVDAGTATFQPNLDTVDGGEGNDTLVAYGLAVGAADVSLANVTNVENLVFRATGASQFDMSTTDSGSAMLKSEGSSAALDFNNIGSTDAKLNVTGATGGNHQFTYTTAALAGAADAVSLDVNGAQLGATQIDIDDNGGTGAIETLNVDSSTAASSFTQAFDLANNSTLNVTGDANLTLTGAMNALNTVAAGDFTGDLSIDLTGAGRILDVVTGSGDDTVSVTHGALVAAAGATQDSIDLGAGDADRVVVDTEASATTAATINTVVSNAEVLRFTPVAGTNQDDALVADAYTNINTFEFGAYTANDDTVGLAVTGLESTDNLVFRGNITGGINAGTSAEEAVTLAGASANQTANLSVGGTNAITITGGAGNSNNNAAAAALTADTAVTKVALDVSSAPLTVRGGAGDGTGADGVAFSNVSVMDVTGSQTLIIEGPTAGDAGFDRAVQFNAGDYTGDITVTTATSATGDVVTTGSGNDTITTLAGNDTVTAGDGNDNIVTGAGNDTIDAGAGNDQITAGAGIDSITTGTGEDVVSFAGITVATSRDTVTDFDVAMDELRIGTADTTAGTLAGAAASRFNVTAADDTITATTQDLIVFQFNATNNGADLDQAGMLNGTELLKGVGDANPAVITVANGQTGFMVATDGEAAYLYHYNAGVDTDVAAGEIALVGTFDNVTDASALAGQIEIA</sequence>
<dbReference type="Gene3D" id="2.150.10.10">
    <property type="entry name" value="Serralysin-like metalloprotease, C-terminal"/>
    <property type="match status" value="1"/>
</dbReference>
<dbReference type="InterPro" id="IPR001343">
    <property type="entry name" value="Hemolysn_Ca-bd"/>
</dbReference>
<accession>A0ABU1HAD5</accession>
<evidence type="ECO:0000313" key="4">
    <source>
        <dbReference type="Proteomes" id="UP001254564"/>
    </source>
</evidence>
<evidence type="ECO:0000256" key="1">
    <source>
        <dbReference type="ARBA" id="ARBA00022837"/>
    </source>
</evidence>
<reference evidence="3 4" key="1">
    <citation type="submission" date="2023-04" db="EMBL/GenBank/DDBJ databases">
        <title>A long-awaited taxogenomic arrangement of the family Halomonadaceae.</title>
        <authorList>
            <person name="De La Haba R."/>
            <person name="Chuvochina M."/>
            <person name="Wittouck S."/>
            <person name="Arahal D.R."/>
            <person name="Sanchez-Porro C."/>
            <person name="Hugenholtz P."/>
            <person name="Ventosa A."/>
        </authorList>
    </citation>
    <scope>NUCLEOTIDE SEQUENCE [LARGE SCALE GENOMIC DNA]</scope>
    <source>
        <strain evidence="3 4">DSM 21020</strain>
    </source>
</reference>
<evidence type="ECO:0000313" key="3">
    <source>
        <dbReference type="EMBL" id="MDR5900463.1"/>
    </source>
</evidence>
<dbReference type="Proteomes" id="UP001254564">
    <property type="component" value="Unassembled WGS sequence"/>
</dbReference>
<evidence type="ECO:0000256" key="2">
    <source>
        <dbReference type="SAM" id="MobiDB-lite"/>
    </source>
</evidence>
<feature type="non-terminal residue" evidence="3">
    <location>
        <position position="1"/>
    </location>
</feature>